<evidence type="ECO:0000256" key="4">
    <source>
        <dbReference type="ARBA" id="ARBA00023212"/>
    </source>
</evidence>
<gene>
    <name evidence="7" type="primary">Kif17_1</name>
    <name evidence="7" type="ORF">PODSTR_R00862</name>
</gene>
<comment type="subcellular location">
    <subcellularLocation>
        <location evidence="1">Cytoplasm</location>
        <location evidence="1">Cytoskeleton</location>
    </subcellularLocation>
</comment>
<dbReference type="InterPro" id="IPR036961">
    <property type="entry name" value="Kinesin_motor_dom_sf"/>
</dbReference>
<evidence type="ECO:0000259" key="6">
    <source>
        <dbReference type="PROSITE" id="PS50067"/>
    </source>
</evidence>
<evidence type="ECO:0000256" key="2">
    <source>
        <dbReference type="ARBA" id="ARBA00022741"/>
    </source>
</evidence>
<comment type="caution">
    <text evidence="7">The sequence shown here is derived from an EMBL/GenBank/DDBJ whole genome shotgun (WGS) entry which is preliminary data.</text>
</comment>
<proteinExistence type="inferred from homology"/>
<dbReference type="PROSITE" id="PS50067">
    <property type="entry name" value="KINESIN_MOTOR_2"/>
    <property type="match status" value="1"/>
</dbReference>
<dbReference type="GO" id="GO:0003777">
    <property type="term" value="F:microtubule motor activity"/>
    <property type="evidence" value="ECO:0007669"/>
    <property type="project" value="InterPro"/>
</dbReference>
<evidence type="ECO:0000256" key="5">
    <source>
        <dbReference type="PROSITE-ProRule" id="PRU00283"/>
    </source>
</evidence>
<protein>
    <submittedName>
        <fullName evidence="7">KIF17 protein</fullName>
    </submittedName>
</protein>
<dbReference type="PANTHER" id="PTHR47968">
    <property type="entry name" value="CENTROMERE PROTEIN E"/>
    <property type="match status" value="1"/>
</dbReference>
<evidence type="ECO:0000313" key="7">
    <source>
        <dbReference type="EMBL" id="NXX21904.1"/>
    </source>
</evidence>
<evidence type="ECO:0000256" key="3">
    <source>
        <dbReference type="ARBA" id="ARBA00022840"/>
    </source>
</evidence>
<feature type="non-terminal residue" evidence="7">
    <location>
        <position position="1"/>
    </location>
</feature>
<keyword evidence="5" id="KW-0505">Motor protein</keyword>
<feature type="domain" description="Kinesin motor" evidence="6">
    <location>
        <begin position="1"/>
        <end position="84"/>
    </location>
</feature>
<dbReference type="EMBL" id="VZTK01027270">
    <property type="protein sequence ID" value="NXX21904.1"/>
    <property type="molecule type" value="Genomic_DNA"/>
</dbReference>
<dbReference type="InterPro" id="IPR001752">
    <property type="entry name" value="Kinesin_motor_dom"/>
</dbReference>
<evidence type="ECO:0000313" key="8">
    <source>
        <dbReference type="Proteomes" id="UP000584326"/>
    </source>
</evidence>
<dbReference type="GO" id="GO:0005874">
    <property type="term" value="C:microtubule"/>
    <property type="evidence" value="ECO:0007669"/>
    <property type="project" value="TreeGrafter"/>
</dbReference>
<comment type="similarity">
    <text evidence="5">Belongs to the TRAFAC class myosin-kinesin ATPase superfamily. Kinesin family.</text>
</comment>
<dbReference type="OrthoDB" id="3176171at2759"/>
<dbReference type="Proteomes" id="UP000584326">
    <property type="component" value="Unassembled WGS sequence"/>
</dbReference>
<keyword evidence="2 5" id="KW-0547">Nucleotide-binding</keyword>
<evidence type="ECO:0000256" key="1">
    <source>
        <dbReference type="ARBA" id="ARBA00004245"/>
    </source>
</evidence>
<dbReference type="GO" id="GO:0007018">
    <property type="term" value="P:microtubule-based movement"/>
    <property type="evidence" value="ECO:0007669"/>
    <property type="project" value="InterPro"/>
</dbReference>
<keyword evidence="4" id="KW-0206">Cytoskeleton</keyword>
<dbReference type="GO" id="GO:0005524">
    <property type="term" value="F:ATP binding"/>
    <property type="evidence" value="ECO:0007669"/>
    <property type="project" value="UniProtKB-UniRule"/>
</dbReference>
<sequence>QGVTEGYNGTIFAYGQTGSGKSFTMQGIVDPATQKGIIPRALEHIFESVQYAENAKFLVRASYLEIYNEAIRDLLGADTKQKLE</sequence>
<dbReference type="GO" id="GO:0008017">
    <property type="term" value="F:microtubule binding"/>
    <property type="evidence" value="ECO:0007669"/>
    <property type="project" value="InterPro"/>
</dbReference>
<feature type="binding site" evidence="5">
    <location>
        <begin position="15"/>
        <end position="22"/>
    </location>
    <ligand>
        <name>ATP</name>
        <dbReference type="ChEBI" id="CHEBI:30616"/>
    </ligand>
</feature>
<keyword evidence="4" id="KW-0963">Cytoplasm</keyword>
<accession>A0A7L4H9E0</accession>
<keyword evidence="3 5" id="KW-0067">ATP-binding</keyword>
<reference evidence="7 8" key="1">
    <citation type="submission" date="2020-02" db="EMBL/GenBank/DDBJ databases">
        <title>Bird 10,000 Genomes (B10K) Project - Family phase.</title>
        <authorList>
            <person name="Zhang G."/>
        </authorList>
    </citation>
    <scope>NUCLEOTIDE SEQUENCE [LARGE SCALE GENOMIC DNA]</scope>
    <source>
        <strain evidence="7">B10K-DU-001-40</strain>
        <tissue evidence="7">Muscle</tissue>
    </source>
</reference>
<dbReference type="SUPFAM" id="SSF52540">
    <property type="entry name" value="P-loop containing nucleoside triphosphate hydrolases"/>
    <property type="match status" value="1"/>
</dbReference>
<dbReference type="Pfam" id="PF00225">
    <property type="entry name" value="Kinesin"/>
    <property type="match status" value="1"/>
</dbReference>
<organism evidence="7 8">
    <name type="scientific">Podargus strigoides</name>
    <name type="common">Tawny frogmouth</name>
    <name type="synonym">Caprimulgus strigoides</name>
    <dbReference type="NCBI Taxonomy" id="8905"/>
    <lineage>
        <taxon>Eukaryota</taxon>
        <taxon>Metazoa</taxon>
        <taxon>Chordata</taxon>
        <taxon>Craniata</taxon>
        <taxon>Vertebrata</taxon>
        <taxon>Euteleostomi</taxon>
        <taxon>Archelosauria</taxon>
        <taxon>Archosauria</taxon>
        <taxon>Dinosauria</taxon>
        <taxon>Saurischia</taxon>
        <taxon>Theropoda</taxon>
        <taxon>Coelurosauria</taxon>
        <taxon>Aves</taxon>
        <taxon>Neognathae</taxon>
        <taxon>Neoaves</taxon>
        <taxon>Strisores</taxon>
        <taxon>Caprimulgiformes</taxon>
        <taxon>Podargidae</taxon>
        <taxon>Podargus</taxon>
    </lineage>
</organism>
<dbReference type="InterPro" id="IPR027640">
    <property type="entry name" value="Kinesin-like_fam"/>
</dbReference>
<dbReference type="GO" id="GO:0000278">
    <property type="term" value="P:mitotic cell cycle"/>
    <property type="evidence" value="ECO:0007669"/>
    <property type="project" value="TreeGrafter"/>
</dbReference>
<dbReference type="InterPro" id="IPR027417">
    <property type="entry name" value="P-loop_NTPase"/>
</dbReference>
<dbReference type="PANTHER" id="PTHR47968:SF50">
    <property type="entry name" value="KINESIN-LIKE PROTEIN"/>
    <property type="match status" value="1"/>
</dbReference>
<dbReference type="Gene3D" id="3.40.850.10">
    <property type="entry name" value="Kinesin motor domain"/>
    <property type="match status" value="1"/>
</dbReference>
<keyword evidence="8" id="KW-1185">Reference proteome</keyword>
<feature type="non-terminal residue" evidence="7">
    <location>
        <position position="84"/>
    </location>
</feature>
<dbReference type="AlphaFoldDB" id="A0A7L4H9E0"/>
<name>A0A7L4H9E0_PODST</name>